<evidence type="ECO:0000256" key="1">
    <source>
        <dbReference type="ARBA" id="ARBA00001947"/>
    </source>
</evidence>
<proteinExistence type="inferred from homology"/>
<dbReference type="GO" id="GO:0004022">
    <property type="term" value="F:alcohol dehydrogenase (NAD+) activity"/>
    <property type="evidence" value="ECO:0007669"/>
    <property type="project" value="TreeGrafter"/>
</dbReference>
<dbReference type="OrthoDB" id="256333at2759"/>
<evidence type="ECO:0000256" key="3">
    <source>
        <dbReference type="ARBA" id="ARBA00022723"/>
    </source>
</evidence>
<evidence type="ECO:0000256" key="5">
    <source>
        <dbReference type="ARBA" id="ARBA00023002"/>
    </source>
</evidence>
<feature type="domain" description="Enoyl reductase (ER)" evidence="7">
    <location>
        <begin position="20"/>
        <end position="378"/>
    </location>
</feature>
<dbReference type="Gene3D" id="3.40.50.720">
    <property type="entry name" value="NAD(P)-binding Rossmann-like Domain"/>
    <property type="match status" value="1"/>
</dbReference>
<dbReference type="SUPFAM" id="SSF50129">
    <property type="entry name" value="GroES-like"/>
    <property type="match status" value="1"/>
</dbReference>
<keyword evidence="3" id="KW-0479">Metal-binding</keyword>
<dbReference type="SMART" id="SM00829">
    <property type="entry name" value="PKS_ER"/>
    <property type="match status" value="1"/>
</dbReference>
<dbReference type="FunFam" id="3.40.50.720:FF:000039">
    <property type="entry name" value="Alcohol dehydrogenase AdhP"/>
    <property type="match status" value="1"/>
</dbReference>
<keyword evidence="4" id="KW-0862">Zinc</keyword>
<comment type="cofactor">
    <cofactor evidence="1">
        <name>Zn(2+)</name>
        <dbReference type="ChEBI" id="CHEBI:29105"/>
    </cofactor>
</comment>
<organism evidence="8 9">
    <name type="scientific">Thyridium curvatum</name>
    <dbReference type="NCBI Taxonomy" id="1093900"/>
    <lineage>
        <taxon>Eukaryota</taxon>
        <taxon>Fungi</taxon>
        <taxon>Dikarya</taxon>
        <taxon>Ascomycota</taxon>
        <taxon>Pezizomycotina</taxon>
        <taxon>Sordariomycetes</taxon>
        <taxon>Sordariomycetidae</taxon>
        <taxon>Thyridiales</taxon>
        <taxon>Thyridiaceae</taxon>
        <taxon>Thyridium</taxon>
    </lineage>
</organism>
<evidence type="ECO:0000256" key="6">
    <source>
        <dbReference type="ARBA" id="ARBA00023027"/>
    </source>
</evidence>
<dbReference type="InterPro" id="IPR036291">
    <property type="entry name" value="NAD(P)-bd_dom_sf"/>
</dbReference>
<dbReference type="SUPFAM" id="SSF51735">
    <property type="entry name" value="NAD(P)-binding Rossmann-fold domains"/>
    <property type="match status" value="1"/>
</dbReference>
<gene>
    <name evidence="8" type="ORF">E0L32_010314</name>
</gene>
<dbReference type="PANTHER" id="PTHR42940">
    <property type="entry name" value="ALCOHOL DEHYDROGENASE 1-RELATED"/>
    <property type="match status" value="1"/>
</dbReference>
<comment type="caution">
    <text evidence="8">The sequence shown here is derived from an EMBL/GenBank/DDBJ whole genome shotgun (WGS) entry which is preliminary data.</text>
</comment>
<keyword evidence="5" id="KW-0560">Oxidoreductase</keyword>
<dbReference type="InterPro" id="IPR020843">
    <property type="entry name" value="ER"/>
</dbReference>
<dbReference type="InParanoid" id="A0A507AKK1"/>
<dbReference type="Gene3D" id="3.90.180.10">
    <property type="entry name" value="Medium-chain alcohol dehydrogenases, catalytic domain"/>
    <property type="match status" value="1"/>
</dbReference>
<dbReference type="Proteomes" id="UP000319257">
    <property type="component" value="Unassembled WGS sequence"/>
</dbReference>
<comment type="similarity">
    <text evidence="2">Belongs to the zinc-containing alcohol dehydrogenase family.</text>
</comment>
<name>A0A507AKK1_9PEZI</name>
<evidence type="ECO:0000256" key="4">
    <source>
        <dbReference type="ARBA" id="ARBA00022833"/>
    </source>
</evidence>
<evidence type="ECO:0000256" key="2">
    <source>
        <dbReference type="ARBA" id="ARBA00008072"/>
    </source>
</evidence>
<keyword evidence="9" id="KW-1185">Reference proteome</keyword>
<dbReference type="EMBL" id="SKBQ01000082">
    <property type="protein sequence ID" value="TPX07983.1"/>
    <property type="molecule type" value="Genomic_DNA"/>
</dbReference>
<dbReference type="Pfam" id="PF08240">
    <property type="entry name" value="ADH_N"/>
    <property type="match status" value="1"/>
</dbReference>
<accession>A0A507AKK1</accession>
<dbReference type="Pfam" id="PF00107">
    <property type="entry name" value="ADH_zinc_N"/>
    <property type="match status" value="1"/>
</dbReference>
<reference evidence="8 9" key="1">
    <citation type="submission" date="2019-06" db="EMBL/GenBank/DDBJ databases">
        <title>Draft genome sequence of the filamentous fungus Phialemoniopsis curvata isolated from diesel fuel.</title>
        <authorList>
            <person name="Varaljay V.A."/>
            <person name="Lyon W.J."/>
            <person name="Crouch A.L."/>
            <person name="Drake C.E."/>
            <person name="Hollomon J.M."/>
            <person name="Nadeau L.J."/>
            <person name="Nunn H.S."/>
            <person name="Stevenson B.S."/>
            <person name="Bojanowski C.L."/>
            <person name="Crookes-Goodson W.J."/>
        </authorList>
    </citation>
    <scope>NUCLEOTIDE SEQUENCE [LARGE SCALE GENOMIC DNA]</scope>
    <source>
        <strain evidence="8 9">D216</strain>
    </source>
</reference>
<dbReference type="CDD" id="cd08297">
    <property type="entry name" value="CAD3"/>
    <property type="match status" value="1"/>
</dbReference>
<sequence length="386" mass="40764">MTQTNTITTPPREMRAQHLDAFNTPYILRTVPVPSLEQQHDILIKVDAASYCHTDAVLASGQMAPNPPSFPHVGCHEFAGTVIATHPSASSSSGPRLEPGTRVGVPGRAFRPCGICSECVAGPTPSDPDADPPGYSVYCSHSLNNGISGPGGFREYAVVDARQVAPLPDAMRATDAAALMCAGVTIYAALKRCHLQPRQRVVIMGCGGGLGHLGLQFAEAMGLEVIGVDAADAPLRLAREAAKTARIVDARTEEAADIVAQLGAQDGKQDRGDMGVDAVIILPESQRAFDYGVGLLRNHGKCVVVSFPEAGFHLSARDLVFRDISVVGSLVGSNKILREMLEFAARHKVSASVKTFPLSGLNDLVAEYHKGEGGKLVIDMSLPDAI</sequence>
<dbReference type="InterPro" id="IPR011032">
    <property type="entry name" value="GroES-like_sf"/>
</dbReference>
<dbReference type="STRING" id="1093900.A0A507AKK1"/>
<dbReference type="GeneID" id="41977761"/>
<protein>
    <recommendedName>
        <fullName evidence="7">Enoyl reductase (ER) domain-containing protein</fullName>
    </recommendedName>
</protein>
<dbReference type="InterPro" id="IPR013149">
    <property type="entry name" value="ADH-like_C"/>
</dbReference>
<evidence type="ECO:0000313" key="9">
    <source>
        <dbReference type="Proteomes" id="UP000319257"/>
    </source>
</evidence>
<dbReference type="GO" id="GO:0046872">
    <property type="term" value="F:metal ion binding"/>
    <property type="evidence" value="ECO:0007669"/>
    <property type="project" value="UniProtKB-KW"/>
</dbReference>
<dbReference type="RefSeq" id="XP_030989694.1">
    <property type="nucleotide sequence ID" value="XM_031132919.1"/>
</dbReference>
<dbReference type="AlphaFoldDB" id="A0A507AKK1"/>
<dbReference type="GO" id="GO:0005737">
    <property type="term" value="C:cytoplasm"/>
    <property type="evidence" value="ECO:0007669"/>
    <property type="project" value="TreeGrafter"/>
</dbReference>
<dbReference type="InterPro" id="IPR013154">
    <property type="entry name" value="ADH-like_N"/>
</dbReference>
<dbReference type="PANTHER" id="PTHR42940:SF8">
    <property type="entry name" value="VACUOLAR PROTEIN SORTING-ASSOCIATED PROTEIN 11"/>
    <property type="match status" value="1"/>
</dbReference>
<evidence type="ECO:0000313" key="8">
    <source>
        <dbReference type="EMBL" id="TPX07983.1"/>
    </source>
</evidence>
<keyword evidence="6" id="KW-0520">NAD</keyword>
<evidence type="ECO:0000259" key="7">
    <source>
        <dbReference type="SMART" id="SM00829"/>
    </source>
</evidence>